<accession>A0ABP4TW81</accession>
<name>A0ABP4TW81_9MICO</name>
<dbReference type="InterPro" id="IPR013783">
    <property type="entry name" value="Ig-like_fold"/>
</dbReference>
<dbReference type="PROSITE" id="PS50093">
    <property type="entry name" value="PKD"/>
    <property type="match status" value="1"/>
</dbReference>
<evidence type="ECO:0000313" key="5">
    <source>
        <dbReference type="Proteomes" id="UP001501690"/>
    </source>
</evidence>
<dbReference type="SUPFAM" id="SSF49299">
    <property type="entry name" value="PKD domain"/>
    <property type="match status" value="1"/>
</dbReference>
<evidence type="ECO:0000313" key="4">
    <source>
        <dbReference type="EMBL" id="GAA1695017.1"/>
    </source>
</evidence>
<feature type="compositionally biased region" description="Gly residues" evidence="1">
    <location>
        <begin position="57"/>
        <end position="68"/>
    </location>
</feature>
<evidence type="ECO:0000256" key="2">
    <source>
        <dbReference type="SAM" id="SignalP"/>
    </source>
</evidence>
<keyword evidence="5" id="KW-1185">Reference proteome</keyword>
<evidence type="ECO:0000256" key="1">
    <source>
        <dbReference type="SAM" id="MobiDB-lite"/>
    </source>
</evidence>
<comment type="caution">
    <text evidence="4">The sequence shown here is derived from an EMBL/GenBank/DDBJ whole genome shotgun (WGS) entry which is preliminary data.</text>
</comment>
<feature type="chain" id="PRO_5046340237" description="PKD domain-containing protein" evidence="2">
    <location>
        <begin position="24"/>
        <end position="283"/>
    </location>
</feature>
<feature type="region of interest" description="Disordered" evidence="1">
    <location>
        <begin position="42"/>
        <end position="107"/>
    </location>
</feature>
<dbReference type="InterPro" id="IPR035986">
    <property type="entry name" value="PKD_dom_sf"/>
</dbReference>
<feature type="compositionally biased region" description="Gly residues" evidence="1">
    <location>
        <begin position="77"/>
        <end position="94"/>
    </location>
</feature>
<feature type="signal peptide" evidence="2">
    <location>
        <begin position="1"/>
        <end position="23"/>
    </location>
</feature>
<evidence type="ECO:0000259" key="3">
    <source>
        <dbReference type="PROSITE" id="PS50093"/>
    </source>
</evidence>
<gene>
    <name evidence="4" type="ORF">GCM10009808_10180</name>
</gene>
<reference evidence="5" key="1">
    <citation type="journal article" date="2019" name="Int. J. Syst. Evol. Microbiol.">
        <title>The Global Catalogue of Microorganisms (GCM) 10K type strain sequencing project: providing services to taxonomists for standard genome sequencing and annotation.</title>
        <authorList>
            <consortium name="The Broad Institute Genomics Platform"/>
            <consortium name="The Broad Institute Genome Sequencing Center for Infectious Disease"/>
            <person name="Wu L."/>
            <person name="Ma J."/>
        </authorList>
    </citation>
    <scope>NUCLEOTIDE SEQUENCE [LARGE SCALE GENOMIC DNA]</scope>
    <source>
        <strain evidence="5">JCM 15577</strain>
    </source>
</reference>
<dbReference type="RefSeq" id="WP_344070081.1">
    <property type="nucleotide sequence ID" value="NZ_BAAAPL010000001.1"/>
</dbReference>
<dbReference type="Gene3D" id="2.60.40.10">
    <property type="entry name" value="Immunoglobulins"/>
    <property type="match status" value="1"/>
</dbReference>
<feature type="domain" description="PKD" evidence="3">
    <location>
        <begin position="180"/>
        <end position="231"/>
    </location>
</feature>
<dbReference type="InterPro" id="IPR000601">
    <property type="entry name" value="PKD_dom"/>
</dbReference>
<organism evidence="4 5">
    <name type="scientific">Microbacterium sediminicola</name>
    <dbReference type="NCBI Taxonomy" id="415210"/>
    <lineage>
        <taxon>Bacteria</taxon>
        <taxon>Bacillati</taxon>
        <taxon>Actinomycetota</taxon>
        <taxon>Actinomycetes</taxon>
        <taxon>Micrococcales</taxon>
        <taxon>Microbacteriaceae</taxon>
        <taxon>Microbacterium</taxon>
    </lineage>
</organism>
<proteinExistence type="predicted"/>
<dbReference type="Proteomes" id="UP001501690">
    <property type="component" value="Unassembled WGS sequence"/>
</dbReference>
<sequence length="283" mass="28301">MLSLRIYLGLLVAIAFVVGTGTAARASSEECWGDGWTGNCTTSNSGTQVDVGANAGLPGGSTGNGSGSEGAETSGAGYSGGSGSGEPDSGGGNSPGSTSDTASASEDCPDIGCRGNYTVVTIPDVTISDLASFIPHRPSVTGEPLGYGIAGAPANLIGAASTHVLSGPLLGWDVTVRFVPVGYVFDHGDGTSARTTTGGTSWASLGLPQLSPTATSHVYGSPGRYTVTLRVEYAASVDFGTGRWRPVSGVVTSRPATYDLTVLTLRTALVERTCLESPAGPGC</sequence>
<dbReference type="Pfam" id="PF00801">
    <property type="entry name" value="PKD"/>
    <property type="match status" value="1"/>
</dbReference>
<protein>
    <recommendedName>
        <fullName evidence="3">PKD domain-containing protein</fullName>
    </recommendedName>
</protein>
<keyword evidence="2" id="KW-0732">Signal</keyword>
<dbReference type="EMBL" id="BAAAPL010000001">
    <property type="protein sequence ID" value="GAA1695017.1"/>
    <property type="molecule type" value="Genomic_DNA"/>
</dbReference>